<keyword evidence="3" id="KW-1185">Reference proteome</keyword>
<dbReference type="Pfam" id="PF01261">
    <property type="entry name" value="AP_endonuc_2"/>
    <property type="match status" value="1"/>
</dbReference>
<evidence type="ECO:0000259" key="1">
    <source>
        <dbReference type="Pfam" id="PF01261"/>
    </source>
</evidence>
<dbReference type="STRING" id="35622.SAMN04489764_4670"/>
<reference evidence="2 3" key="1">
    <citation type="submission" date="2016-10" db="EMBL/GenBank/DDBJ databases">
        <authorList>
            <person name="de Groot N.N."/>
        </authorList>
    </citation>
    <scope>NUCLEOTIDE SEQUENCE [LARGE SCALE GENOMIC DNA]</scope>
    <source>
        <strain evidence="2 3">DSM 43794</strain>
    </source>
</reference>
<dbReference type="Proteomes" id="UP000217103">
    <property type="component" value="Unassembled WGS sequence"/>
</dbReference>
<dbReference type="RefSeq" id="WP_207550051.1">
    <property type="nucleotide sequence ID" value="NZ_FNKK01000002.1"/>
</dbReference>
<sequence length="296" mass="31721">MKIASAPCSYGVHGRSSVAVQPAELLEAMAEAGYTGSELGPPGFFGTPEQTARAFADAGLAAVGGYVPLHLSRDDDVFAADVAAMRRTLEELQACGEPGARAVLADEGDDDLRARPWRADGERGMSREAWQRAVERIAAACEIVRAHGLTPVFHPHYGTYVQQASEIDTLLDLTDVGLCLDSGHFALGGADPAGYARRHADRLVHVHVKDVRHAVVADAQARGDTDLEGWWARVSVPLGTGDVDLAAFVAEVRAAGYDGWYVVEQDRAPVTPDTWEEVAADQRANLAWLTRALAVR</sequence>
<dbReference type="PANTHER" id="PTHR12110:SF41">
    <property type="entry name" value="INOSOSE DEHYDRATASE"/>
    <property type="match status" value="1"/>
</dbReference>
<organism evidence="2 3">
    <name type="scientific">Thermostaphylospora chromogena</name>
    <dbReference type="NCBI Taxonomy" id="35622"/>
    <lineage>
        <taxon>Bacteria</taxon>
        <taxon>Bacillati</taxon>
        <taxon>Actinomycetota</taxon>
        <taxon>Actinomycetes</taxon>
        <taxon>Streptosporangiales</taxon>
        <taxon>Thermomonosporaceae</taxon>
        <taxon>Thermostaphylospora</taxon>
    </lineage>
</organism>
<dbReference type="InterPro" id="IPR036237">
    <property type="entry name" value="Xyl_isomerase-like_sf"/>
</dbReference>
<dbReference type="SUPFAM" id="SSF51658">
    <property type="entry name" value="Xylose isomerase-like"/>
    <property type="match status" value="1"/>
</dbReference>
<name>A0A1H1HPL0_9ACTN</name>
<evidence type="ECO:0000313" key="3">
    <source>
        <dbReference type="Proteomes" id="UP000217103"/>
    </source>
</evidence>
<accession>A0A1H1HPL0</accession>
<dbReference type="Gene3D" id="3.20.20.150">
    <property type="entry name" value="Divalent-metal-dependent TIM barrel enzymes"/>
    <property type="match status" value="1"/>
</dbReference>
<gene>
    <name evidence="2" type="ORF">SAMN04489764_4670</name>
</gene>
<evidence type="ECO:0000313" key="2">
    <source>
        <dbReference type="EMBL" id="SDR27322.1"/>
    </source>
</evidence>
<feature type="domain" description="Xylose isomerase-like TIM barrel" evidence="1">
    <location>
        <begin position="26"/>
        <end position="284"/>
    </location>
</feature>
<protein>
    <submittedName>
        <fullName evidence="2">2-keto-myo-inositol dehydratase</fullName>
    </submittedName>
</protein>
<dbReference type="PANTHER" id="PTHR12110">
    <property type="entry name" value="HYDROXYPYRUVATE ISOMERASE"/>
    <property type="match status" value="1"/>
</dbReference>
<dbReference type="AlphaFoldDB" id="A0A1H1HPL0"/>
<dbReference type="InterPro" id="IPR013022">
    <property type="entry name" value="Xyl_isomerase-like_TIM-brl"/>
</dbReference>
<dbReference type="EMBL" id="FNKK01000002">
    <property type="protein sequence ID" value="SDR27322.1"/>
    <property type="molecule type" value="Genomic_DNA"/>
</dbReference>
<proteinExistence type="predicted"/>
<dbReference type="InterPro" id="IPR050312">
    <property type="entry name" value="IolE/XylAMocC-like"/>
</dbReference>